<dbReference type="EMBL" id="KZ857415">
    <property type="protein sequence ID" value="RDX47942.1"/>
    <property type="molecule type" value="Genomic_DNA"/>
</dbReference>
<name>A0A371D621_9APHY</name>
<accession>A0A371D621</accession>
<evidence type="ECO:0000259" key="3">
    <source>
        <dbReference type="Pfam" id="PF16335"/>
    </source>
</evidence>
<keyword evidence="2" id="KW-0472">Membrane</keyword>
<keyword evidence="5" id="KW-1185">Reference proteome</keyword>
<evidence type="ECO:0000256" key="2">
    <source>
        <dbReference type="SAM" id="Phobius"/>
    </source>
</evidence>
<feature type="domain" description="Glutaminase A central" evidence="3">
    <location>
        <begin position="2"/>
        <end position="335"/>
    </location>
</feature>
<sequence length="522" mass="55187">MGGLDITVPDDKNTSDVKIFMKDFVLGIGQQRVSPVEKMFAAWPAYLYLNSTLCGAMLAPLLESQDTSPGPQFAASDLGPGYPNATGPTLNPSTGVEHSGNMLILMQTHARISGDGTLLARHYALARRWADYLVGNALTPQNQQTANAETTANMTNLALKGIIGVKAMVEISRVVGNEIDAQEYDSHAGALIQSWLSLSKSRDGRHLLGTYDDQQSWSLLYSLYADRLLGTDLVSSSVLDDQTQFYGAILSSASTPLGLPIDSESQVLGLSSTAWTMLTAATVTNTSIRDQLIEKIWSGVSNNATLGAFTDQYNDVTGKILNGSAGTAVGSMFAPLALLLPNQTISTQATAPSVSSGSRAQAALNRTGLIAGCTIAGLVVTALVVFLLWRWTHRKHRTSGDRVHMAENTHHLSVIPYGYESTTQDESSNSPADSGLSPGSPPPSGVTSKAARELARSGQRGGSTSSATSPTGGEPAGSEQGTIASMAMVEVQGLRAELEGLRSLLRNREAHLDAPPDYAIHV</sequence>
<evidence type="ECO:0000313" key="5">
    <source>
        <dbReference type="Proteomes" id="UP000256964"/>
    </source>
</evidence>
<feature type="compositionally biased region" description="Low complexity" evidence="1">
    <location>
        <begin position="462"/>
        <end position="473"/>
    </location>
</feature>
<dbReference type="GO" id="GO:0005975">
    <property type="term" value="P:carbohydrate metabolic process"/>
    <property type="evidence" value="ECO:0007669"/>
    <property type="project" value="InterPro"/>
</dbReference>
<feature type="transmembrane region" description="Helical" evidence="2">
    <location>
        <begin position="368"/>
        <end position="389"/>
    </location>
</feature>
<reference evidence="4 5" key="1">
    <citation type="journal article" date="2018" name="Biotechnol. Biofuels">
        <title>Integrative visual omics of the white-rot fungus Polyporus brumalis exposes the biotechnological potential of its oxidative enzymes for delignifying raw plant biomass.</title>
        <authorList>
            <person name="Miyauchi S."/>
            <person name="Rancon A."/>
            <person name="Drula E."/>
            <person name="Hage H."/>
            <person name="Chaduli D."/>
            <person name="Favel A."/>
            <person name="Grisel S."/>
            <person name="Henrissat B."/>
            <person name="Herpoel-Gimbert I."/>
            <person name="Ruiz-Duenas F.J."/>
            <person name="Chevret D."/>
            <person name="Hainaut M."/>
            <person name="Lin J."/>
            <person name="Wang M."/>
            <person name="Pangilinan J."/>
            <person name="Lipzen A."/>
            <person name="Lesage-Meessen L."/>
            <person name="Navarro D."/>
            <person name="Riley R."/>
            <person name="Grigoriev I.V."/>
            <person name="Zhou S."/>
            <person name="Raouche S."/>
            <person name="Rosso M.N."/>
        </authorList>
    </citation>
    <scope>NUCLEOTIDE SEQUENCE [LARGE SCALE GENOMIC DNA]</scope>
    <source>
        <strain evidence="4 5">BRFM 1820</strain>
    </source>
</reference>
<dbReference type="PANTHER" id="PTHR31987:SF1">
    <property type="entry name" value="GLUTAMINASE A"/>
    <property type="match status" value="1"/>
</dbReference>
<dbReference type="AlphaFoldDB" id="A0A371D621"/>
<gene>
    <name evidence="4" type="ORF">OH76DRAFT_1557520</name>
</gene>
<keyword evidence="2" id="KW-1133">Transmembrane helix</keyword>
<dbReference type="Pfam" id="PF16335">
    <property type="entry name" value="GtaA_6_Hairpin"/>
    <property type="match status" value="1"/>
</dbReference>
<dbReference type="OrthoDB" id="2803628at2759"/>
<evidence type="ECO:0000313" key="4">
    <source>
        <dbReference type="EMBL" id="RDX47942.1"/>
    </source>
</evidence>
<dbReference type="Proteomes" id="UP000256964">
    <property type="component" value="Unassembled WGS sequence"/>
</dbReference>
<dbReference type="PANTHER" id="PTHR31987">
    <property type="entry name" value="GLUTAMINASE A-RELATED"/>
    <property type="match status" value="1"/>
</dbReference>
<dbReference type="STRING" id="139420.A0A371D621"/>
<dbReference type="InterPro" id="IPR052743">
    <property type="entry name" value="Glutaminase_GtaA"/>
</dbReference>
<proteinExistence type="predicted"/>
<feature type="region of interest" description="Disordered" evidence="1">
    <location>
        <begin position="68"/>
        <end position="93"/>
    </location>
</feature>
<feature type="compositionally biased region" description="Polar residues" evidence="1">
    <location>
        <begin position="420"/>
        <end position="429"/>
    </location>
</feature>
<dbReference type="SUPFAM" id="SSF48208">
    <property type="entry name" value="Six-hairpin glycosidases"/>
    <property type="match status" value="1"/>
</dbReference>
<dbReference type="InterPro" id="IPR008928">
    <property type="entry name" value="6-hairpin_glycosidase_sf"/>
</dbReference>
<keyword evidence="2" id="KW-0812">Transmembrane</keyword>
<feature type="region of interest" description="Disordered" evidence="1">
    <location>
        <begin position="420"/>
        <end position="482"/>
    </location>
</feature>
<organism evidence="4 5">
    <name type="scientific">Lentinus brumalis</name>
    <dbReference type="NCBI Taxonomy" id="2498619"/>
    <lineage>
        <taxon>Eukaryota</taxon>
        <taxon>Fungi</taxon>
        <taxon>Dikarya</taxon>
        <taxon>Basidiomycota</taxon>
        <taxon>Agaricomycotina</taxon>
        <taxon>Agaricomycetes</taxon>
        <taxon>Polyporales</taxon>
        <taxon>Polyporaceae</taxon>
        <taxon>Lentinus</taxon>
    </lineage>
</organism>
<dbReference type="InterPro" id="IPR032514">
    <property type="entry name" value="GtaA_central"/>
</dbReference>
<protein>
    <submittedName>
        <fullName evidence="4">DUF1793-domain-containing protein</fullName>
    </submittedName>
</protein>
<evidence type="ECO:0000256" key="1">
    <source>
        <dbReference type="SAM" id="MobiDB-lite"/>
    </source>
</evidence>